<evidence type="ECO:0000313" key="1">
    <source>
        <dbReference type="EMBL" id="GAD15947.1"/>
    </source>
</evidence>
<accession>S4NFC2</accession>
<dbReference type="PATRIC" id="fig|1423780.4.peg.1158"/>
<dbReference type="Proteomes" id="UP000016361">
    <property type="component" value="Unassembled WGS sequence"/>
</dbReference>
<sequence length="65" mass="7645">MGSLLSYFIHSISYGNIFDYRRKVPFSLEFSAILVYDLSENVFNLLKTFLFVILDDVLKIDENIF</sequence>
<evidence type="ECO:0000313" key="2">
    <source>
        <dbReference type="Proteomes" id="UP000016361"/>
    </source>
</evidence>
<gene>
    <name evidence="1" type="ORF">LOT_0485</name>
</gene>
<name>S4NFC2_9LACO</name>
<protein>
    <submittedName>
        <fullName evidence="1">Uncharacterized protein</fullName>
    </submittedName>
</protein>
<dbReference type="STRING" id="1423780.FD05_GL001150"/>
<dbReference type="EMBL" id="BASH01000001">
    <property type="protein sequence ID" value="GAD15947.1"/>
    <property type="molecule type" value="Genomic_DNA"/>
</dbReference>
<comment type="caution">
    <text evidence="1">The sequence shown here is derived from an EMBL/GenBank/DDBJ whole genome shotgun (WGS) entry which is preliminary data.</text>
</comment>
<organism evidence="1 2">
    <name type="scientific">Lentilactobacillus otakiensis DSM 19908 = JCM 15040</name>
    <dbReference type="NCBI Taxonomy" id="1423780"/>
    <lineage>
        <taxon>Bacteria</taxon>
        <taxon>Bacillati</taxon>
        <taxon>Bacillota</taxon>
        <taxon>Bacilli</taxon>
        <taxon>Lactobacillales</taxon>
        <taxon>Lactobacillaceae</taxon>
        <taxon>Lentilactobacillus</taxon>
    </lineage>
</organism>
<keyword evidence="2" id="KW-1185">Reference proteome</keyword>
<proteinExistence type="predicted"/>
<reference evidence="2" key="1">
    <citation type="journal article" date="2013" name="Genome Announc.">
        <title>Draft Genome Sequence of D-Branched-Chain Amino Acid Producer Lactobacillus otakiensis JCM 15040T, Isolated from a Traditional Japanese Pickle.</title>
        <authorList>
            <person name="Doi K."/>
            <person name="Mori K."/>
            <person name="Mutaguchi Y."/>
            <person name="Tashiro K."/>
            <person name="Fujino Y."/>
            <person name="Ohmori T."/>
            <person name="Kuhara S."/>
            <person name="Ohshima T."/>
        </authorList>
    </citation>
    <scope>NUCLEOTIDE SEQUENCE [LARGE SCALE GENOMIC DNA]</scope>
    <source>
        <strain evidence="2">JCM 15040</strain>
    </source>
</reference>
<dbReference type="AlphaFoldDB" id="S4NFC2"/>